<reference evidence="2 3" key="1">
    <citation type="submission" date="2015-12" db="EMBL/GenBank/DDBJ databases">
        <title>Draft genome sequence of Moniliophthora roreri, the causal agent of frosty pod rot of cacao.</title>
        <authorList>
            <person name="Aime M.C."/>
            <person name="Diaz-Valderrama J.R."/>
            <person name="Kijpornyongpan T."/>
            <person name="Phillips-Mora W."/>
        </authorList>
    </citation>
    <scope>NUCLEOTIDE SEQUENCE [LARGE SCALE GENOMIC DNA]</scope>
    <source>
        <strain evidence="2 3">MCA 2952</strain>
    </source>
</reference>
<sequence length="77" mass="8668">MSHSATNGKLKKQTRKKRRTSVKQDTEERASISFENPGLYPGSHKEYGGGVRVVSRKAATAEKARPLLRVDDDDDFY</sequence>
<proteinExistence type="predicted"/>
<dbReference type="Proteomes" id="UP000054988">
    <property type="component" value="Unassembled WGS sequence"/>
</dbReference>
<feature type="region of interest" description="Disordered" evidence="1">
    <location>
        <begin position="1"/>
        <end position="48"/>
    </location>
</feature>
<feature type="compositionally biased region" description="Basic residues" evidence="1">
    <location>
        <begin position="9"/>
        <end position="21"/>
    </location>
</feature>
<evidence type="ECO:0000256" key="1">
    <source>
        <dbReference type="SAM" id="MobiDB-lite"/>
    </source>
</evidence>
<evidence type="ECO:0000313" key="3">
    <source>
        <dbReference type="Proteomes" id="UP000054988"/>
    </source>
</evidence>
<gene>
    <name evidence="2" type="ORF">WG66_9419</name>
</gene>
<organism evidence="2 3">
    <name type="scientific">Moniliophthora roreri</name>
    <name type="common">Frosty pod rot fungus</name>
    <name type="synonym">Monilia roreri</name>
    <dbReference type="NCBI Taxonomy" id="221103"/>
    <lineage>
        <taxon>Eukaryota</taxon>
        <taxon>Fungi</taxon>
        <taxon>Dikarya</taxon>
        <taxon>Basidiomycota</taxon>
        <taxon>Agaricomycotina</taxon>
        <taxon>Agaricomycetes</taxon>
        <taxon>Agaricomycetidae</taxon>
        <taxon>Agaricales</taxon>
        <taxon>Marasmiineae</taxon>
        <taxon>Marasmiaceae</taxon>
        <taxon>Moniliophthora</taxon>
    </lineage>
</organism>
<dbReference type="EMBL" id="LATX01001790">
    <property type="protein sequence ID" value="KTB38010.1"/>
    <property type="molecule type" value="Genomic_DNA"/>
</dbReference>
<comment type="caution">
    <text evidence="2">The sequence shown here is derived from an EMBL/GenBank/DDBJ whole genome shotgun (WGS) entry which is preliminary data.</text>
</comment>
<evidence type="ECO:0000313" key="2">
    <source>
        <dbReference type="EMBL" id="KTB38010.1"/>
    </source>
</evidence>
<accession>A0A0W0FP13</accession>
<dbReference type="AlphaFoldDB" id="A0A0W0FP13"/>
<name>A0A0W0FP13_MONRR</name>
<protein>
    <submittedName>
        <fullName evidence="2">Uncharacterized protein</fullName>
    </submittedName>
</protein>